<evidence type="ECO:0000256" key="4">
    <source>
        <dbReference type="ARBA" id="ARBA00011738"/>
    </source>
</evidence>
<evidence type="ECO:0000313" key="13">
    <source>
        <dbReference type="EMBL" id="MDM8271254.1"/>
    </source>
</evidence>
<dbReference type="Proteomes" id="UP001529256">
    <property type="component" value="Unassembled WGS sequence"/>
</dbReference>
<accession>A0ABT7V5M3</accession>
<dbReference type="EC" id="2.2.1.7" evidence="5"/>
<evidence type="ECO:0000256" key="5">
    <source>
        <dbReference type="ARBA" id="ARBA00013150"/>
    </source>
</evidence>
<evidence type="ECO:0000256" key="7">
    <source>
        <dbReference type="ARBA" id="ARBA00022723"/>
    </source>
</evidence>
<dbReference type="PANTHER" id="PTHR43322:SF1">
    <property type="entry name" value="1-DEOXY-D-XYLULOSE-5-PHOSPHATE SYNTHASE"/>
    <property type="match status" value="1"/>
</dbReference>
<keyword evidence="14" id="KW-1185">Reference proteome</keyword>
<dbReference type="InterPro" id="IPR005475">
    <property type="entry name" value="Transketolase-like_Pyr-bd"/>
</dbReference>
<name>A0ABT7V5M3_9ACTN</name>
<reference evidence="13 14" key="3">
    <citation type="submission" date="2023-06" db="EMBL/GenBank/DDBJ databases">
        <authorList>
            <person name="Zeman M."/>
            <person name="Kubasova T."/>
            <person name="Jahodarova E."/>
            <person name="Nykrynova M."/>
            <person name="Rychlik I."/>
        </authorList>
    </citation>
    <scope>NUCLEOTIDE SEQUENCE [LARGE SCALE GENOMIC DNA]</scope>
    <source>
        <strain evidence="13 14">153_Feed</strain>
    </source>
</reference>
<keyword evidence="11" id="KW-0414">Isoprene biosynthesis</keyword>
<proteinExistence type="inferred from homology"/>
<dbReference type="Gene3D" id="3.40.50.970">
    <property type="match status" value="2"/>
</dbReference>
<dbReference type="InterPro" id="IPR033248">
    <property type="entry name" value="Transketolase_C"/>
</dbReference>
<dbReference type="InterPro" id="IPR009014">
    <property type="entry name" value="Transketo_C/PFOR_II"/>
</dbReference>
<comment type="cofactor">
    <cofactor evidence="1">
        <name>Mg(2+)</name>
        <dbReference type="ChEBI" id="CHEBI:18420"/>
    </cofactor>
</comment>
<dbReference type="PANTHER" id="PTHR43322">
    <property type="entry name" value="1-D-DEOXYXYLULOSE 5-PHOSPHATE SYNTHASE-RELATED"/>
    <property type="match status" value="1"/>
</dbReference>
<reference evidence="14" key="2">
    <citation type="submission" date="2023-06" db="EMBL/GenBank/DDBJ databases">
        <title>Identification and characterization of horizontal gene transfer across gut microbiota members of farm animals based on homology search.</title>
        <authorList>
            <person name="Zeman M."/>
            <person name="Kubasova T."/>
            <person name="Jahodarova E."/>
            <person name="Nykrynova M."/>
            <person name="Rychlik I."/>
        </authorList>
    </citation>
    <scope>NUCLEOTIDE SEQUENCE [LARGE SCALE GENOMIC DNA]</scope>
    <source>
        <strain evidence="14">153_Feed</strain>
    </source>
</reference>
<evidence type="ECO:0000256" key="10">
    <source>
        <dbReference type="ARBA" id="ARBA00023052"/>
    </source>
</evidence>
<evidence type="ECO:0000259" key="12">
    <source>
        <dbReference type="SMART" id="SM00861"/>
    </source>
</evidence>
<protein>
    <recommendedName>
        <fullName evidence="5">1-deoxy-D-xylulose-5-phosphate synthase</fullName>
        <ecNumber evidence="5">2.2.1.7</ecNumber>
    </recommendedName>
</protein>
<dbReference type="NCBIfam" id="NF008968">
    <property type="entry name" value="PRK12315.1"/>
    <property type="match status" value="1"/>
</dbReference>
<evidence type="ECO:0000256" key="9">
    <source>
        <dbReference type="ARBA" id="ARBA00022977"/>
    </source>
</evidence>
<feature type="domain" description="Transketolase-like pyrimidine-binding" evidence="12">
    <location>
        <begin position="278"/>
        <end position="443"/>
    </location>
</feature>
<evidence type="ECO:0000256" key="8">
    <source>
        <dbReference type="ARBA" id="ARBA00022842"/>
    </source>
</evidence>
<keyword evidence="9" id="KW-0784">Thiamine biosynthesis</keyword>
<organism evidence="13 14">
    <name type="scientific">Thermophilibacter provencensis</name>
    <dbReference type="NCBI Taxonomy" id="1852386"/>
    <lineage>
        <taxon>Bacteria</taxon>
        <taxon>Bacillati</taxon>
        <taxon>Actinomycetota</taxon>
        <taxon>Coriobacteriia</taxon>
        <taxon>Coriobacteriales</taxon>
        <taxon>Atopobiaceae</taxon>
        <taxon>Thermophilibacter</taxon>
    </lineage>
</organism>
<dbReference type="InterPro" id="IPR005477">
    <property type="entry name" value="Dxylulose-5-P_synthase"/>
</dbReference>
<evidence type="ECO:0000256" key="3">
    <source>
        <dbReference type="ARBA" id="ARBA00011081"/>
    </source>
</evidence>
<dbReference type="EMBL" id="JAUDEA010000008">
    <property type="protein sequence ID" value="MDM8271254.1"/>
    <property type="molecule type" value="Genomic_DNA"/>
</dbReference>
<evidence type="ECO:0000256" key="1">
    <source>
        <dbReference type="ARBA" id="ARBA00001946"/>
    </source>
</evidence>
<dbReference type="Pfam" id="PF13292">
    <property type="entry name" value="DXP_synthase_N"/>
    <property type="match status" value="1"/>
</dbReference>
<evidence type="ECO:0000256" key="11">
    <source>
        <dbReference type="ARBA" id="ARBA00023229"/>
    </source>
</evidence>
<sequence length="591" mass="63455">MYLERISSPEDVRALPARALPTLCEEIRRGIIESSSVVGGHMGSNLAVVELTVALHRVFETPRDKIVFDVSHQTYAHKMLTGRAPAFLDPARYEDVSGFSNPGESEHDLFAMGHTSTSVSLACGLATARDLAGEKYDVVAVIGDGSLSGGLAFEGLDNAAELGSGLIIVVNDNEWSIAPNHGGIYRNLAELRATRGASEHNVFRSLGLDYRYLENGHDVAALEEALRELAGTDRPVVLHVHTEKGHGYEPALADPEGWHHATPFDVATGSPAQDLGSDDYASITADHLVRRMERDRSLVAVSAATPYIMGFTPELRERAGAQFVDVGIAEEHAVTYVTGLARGGACPVLGIYATFLQRSYDELWHDLCLNAAPAVILVFGASAFGTTDATHLGFYDIAMLGDMPGLPYLAPTCREEYLDMLDWALDQTAGPVAIRVPVAGVESRPDFARPSDYACGYELVRRGSKVALLALGDLFPLGEKVADELAARGVSATLVNPRLATTVDEGLLADLAENHELVVTIEDGIVDGGFGERCARVLAERGRVRVRCYGLPRAFPDRYVPEELLASCGMTAEGITADVLETLGVTNVRTA</sequence>
<gene>
    <name evidence="13" type="ORF">QUW25_06175</name>
</gene>
<dbReference type="Pfam" id="PF02779">
    <property type="entry name" value="Transket_pyr"/>
    <property type="match status" value="1"/>
</dbReference>
<dbReference type="CDD" id="cd07033">
    <property type="entry name" value="TPP_PYR_DXS_TK_like"/>
    <property type="match status" value="1"/>
</dbReference>
<evidence type="ECO:0000256" key="6">
    <source>
        <dbReference type="ARBA" id="ARBA00022679"/>
    </source>
</evidence>
<keyword evidence="10" id="KW-0786">Thiamine pyrophosphate</keyword>
<reference evidence="13 14" key="1">
    <citation type="submission" date="2023-06" db="EMBL/GenBank/DDBJ databases">
        <title>Identification and characterization of horizontal gene transfer across gut microbiota members of farm animals based on homology search.</title>
        <authorList>
            <person name="Schwarzerova J."/>
            <person name="Nykrynova M."/>
            <person name="Jureckova K."/>
            <person name="Cejkova D."/>
            <person name="Rychlik I."/>
        </authorList>
    </citation>
    <scope>NUCLEOTIDE SEQUENCE [LARGE SCALE GENOMIC DNA]</scope>
    <source>
        <strain evidence="13 14">153_Feed</strain>
    </source>
</reference>
<evidence type="ECO:0000256" key="2">
    <source>
        <dbReference type="ARBA" id="ARBA00004980"/>
    </source>
</evidence>
<dbReference type="CDD" id="cd02007">
    <property type="entry name" value="TPP_DXS"/>
    <property type="match status" value="1"/>
</dbReference>
<dbReference type="Pfam" id="PF02780">
    <property type="entry name" value="Transketolase_C"/>
    <property type="match status" value="1"/>
</dbReference>
<evidence type="ECO:0000313" key="14">
    <source>
        <dbReference type="Proteomes" id="UP001529256"/>
    </source>
</evidence>
<keyword evidence="6 13" id="KW-0808">Transferase</keyword>
<keyword evidence="7" id="KW-0479">Metal-binding</keyword>
<comment type="caution">
    <text evidence="13">The sequence shown here is derived from an EMBL/GenBank/DDBJ whole genome shotgun (WGS) entry which is preliminary data.</text>
</comment>
<comment type="similarity">
    <text evidence="3">Belongs to the transketolase family. DXPS subfamily.</text>
</comment>
<comment type="subunit">
    <text evidence="4">Homodimer.</text>
</comment>
<dbReference type="InterPro" id="IPR029061">
    <property type="entry name" value="THDP-binding"/>
</dbReference>
<dbReference type="NCBIfam" id="NF003933">
    <property type="entry name" value="PRK05444.2-2"/>
    <property type="match status" value="1"/>
</dbReference>
<dbReference type="GO" id="GO:0008661">
    <property type="term" value="F:1-deoxy-D-xylulose-5-phosphate synthase activity"/>
    <property type="evidence" value="ECO:0007669"/>
    <property type="project" value="UniProtKB-EC"/>
</dbReference>
<dbReference type="SUPFAM" id="SSF52518">
    <property type="entry name" value="Thiamin diphosphate-binding fold (THDP-binding)"/>
    <property type="match status" value="2"/>
</dbReference>
<keyword evidence="8" id="KW-0460">Magnesium</keyword>
<dbReference type="RefSeq" id="WP_289511342.1">
    <property type="nucleotide sequence ID" value="NZ_JAUDEA010000008.1"/>
</dbReference>
<dbReference type="SUPFAM" id="SSF52922">
    <property type="entry name" value="TK C-terminal domain-like"/>
    <property type="match status" value="1"/>
</dbReference>
<dbReference type="SMART" id="SM00861">
    <property type="entry name" value="Transket_pyr"/>
    <property type="match status" value="1"/>
</dbReference>
<dbReference type="Gene3D" id="3.40.50.920">
    <property type="match status" value="1"/>
</dbReference>
<comment type="pathway">
    <text evidence="2">Metabolic intermediate biosynthesis; 1-deoxy-D-xylulose 5-phosphate biosynthesis; 1-deoxy-D-xylulose 5-phosphate from D-glyceraldehyde 3-phosphate and pyruvate: step 1/1.</text>
</comment>